<gene>
    <name evidence="2" type="ORF">PECAL_5P07780</name>
</gene>
<proteinExistence type="predicted"/>
<sequence>MWLLIALLAPTSHAAIKVDKKLEGEYGLRCSECVLTAHHAQYTIKDLLLRDERWSAHKWLDQLYAACERRHPDERPMCFVFARQHGDIVARELVELVEDADSTEDSTIATPDAVAKALCAHDGLTGVCPKNAHAFRAKAAGTSNSETQIAVRNARKVGPVEVHEIDINLVDREGCAPSEIEGTDALVYVVRPGEEALVVTSKRQPRPGDAADYSQTYLRIKPQFAPCGDGTDYYVDRSRRFWAVDVSDSRDFDEAAARSETNRPLRVDAATARAPADPLPAGLPPRKKKRRRREL</sequence>
<feature type="region of interest" description="Disordered" evidence="1">
    <location>
        <begin position="252"/>
        <end position="295"/>
    </location>
</feature>
<name>A0A8J2SN04_9STRA</name>
<dbReference type="Proteomes" id="UP000789595">
    <property type="component" value="Unassembled WGS sequence"/>
</dbReference>
<feature type="compositionally biased region" description="Basic residues" evidence="1">
    <location>
        <begin position="285"/>
        <end position="295"/>
    </location>
</feature>
<reference evidence="2" key="1">
    <citation type="submission" date="2021-11" db="EMBL/GenBank/DDBJ databases">
        <authorList>
            <consortium name="Genoscope - CEA"/>
            <person name="William W."/>
        </authorList>
    </citation>
    <scope>NUCLEOTIDE SEQUENCE</scope>
</reference>
<feature type="compositionally biased region" description="Basic and acidic residues" evidence="1">
    <location>
        <begin position="252"/>
        <end position="266"/>
    </location>
</feature>
<dbReference type="AlphaFoldDB" id="A0A8J2SN04"/>
<comment type="caution">
    <text evidence="2">The sequence shown here is derived from an EMBL/GenBank/DDBJ whole genome shotgun (WGS) entry which is preliminary data.</text>
</comment>
<accession>A0A8J2SN04</accession>
<keyword evidence="3" id="KW-1185">Reference proteome</keyword>
<protein>
    <submittedName>
        <fullName evidence="2">Uncharacterized protein</fullName>
    </submittedName>
</protein>
<evidence type="ECO:0000256" key="1">
    <source>
        <dbReference type="SAM" id="MobiDB-lite"/>
    </source>
</evidence>
<evidence type="ECO:0000313" key="2">
    <source>
        <dbReference type="EMBL" id="CAH0376213.1"/>
    </source>
</evidence>
<evidence type="ECO:0000313" key="3">
    <source>
        <dbReference type="Proteomes" id="UP000789595"/>
    </source>
</evidence>
<dbReference type="EMBL" id="CAKKNE010000005">
    <property type="protein sequence ID" value="CAH0376213.1"/>
    <property type="molecule type" value="Genomic_DNA"/>
</dbReference>
<organism evidence="2 3">
    <name type="scientific">Pelagomonas calceolata</name>
    <dbReference type="NCBI Taxonomy" id="35677"/>
    <lineage>
        <taxon>Eukaryota</taxon>
        <taxon>Sar</taxon>
        <taxon>Stramenopiles</taxon>
        <taxon>Ochrophyta</taxon>
        <taxon>Pelagophyceae</taxon>
        <taxon>Pelagomonadales</taxon>
        <taxon>Pelagomonadaceae</taxon>
        <taxon>Pelagomonas</taxon>
    </lineage>
</organism>